<evidence type="ECO:0000256" key="10">
    <source>
        <dbReference type="ARBA" id="ARBA00023180"/>
    </source>
</evidence>
<keyword evidence="4 14" id="KW-0732">Signal</keyword>
<dbReference type="AlphaFoldDB" id="A0A6P7T5G7"/>
<feature type="transmembrane region" description="Helical" evidence="13">
    <location>
        <begin position="689"/>
        <end position="713"/>
    </location>
</feature>
<evidence type="ECO:0000256" key="2">
    <source>
        <dbReference type="ARBA" id="ARBA00022475"/>
    </source>
</evidence>
<dbReference type="GO" id="GO:0007156">
    <property type="term" value="P:homophilic cell adhesion via plasma membrane adhesion molecules"/>
    <property type="evidence" value="ECO:0007669"/>
    <property type="project" value="InterPro"/>
</dbReference>
<dbReference type="Proteomes" id="UP000515154">
    <property type="component" value="Linkage group LG14"/>
</dbReference>
<feature type="domain" description="Cadherin" evidence="15">
    <location>
        <begin position="244"/>
        <end position="351"/>
    </location>
</feature>
<evidence type="ECO:0000256" key="8">
    <source>
        <dbReference type="ARBA" id="ARBA00022989"/>
    </source>
</evidence>
<dbReference type="RefSeq" id="XP_029645522.1">
    <property type="nucleotide sequence ID" value="XM_029789662.2"/>
</dbReference>
<organism evidence="16 17">
    <name type="scientific">Octopus sinensis</name>
    <name type="common">East Asian common octopus</name>
    <dbReference type="NCBI Taxonomy" id="2607531"/>
    <lineage>
        <taxon>Eukaryota</taxon>
        <taxon>Metazoa</taxon>
        <taxon>Spiralia</taxon>
        <taxon>Lophotrochozoa</taxon>
        <taxon>Mollusca</taxon>
        <taxon>Cephalopoda</taxon>
        <taxon>Coleoidea</taxon>
        <taxon>Octopodiformes</taxon>
        <taxon>Octopoda</taxon>
        <taxon>Incirrata</taxon>
        <taxon>Octopodidae</taxon>
        <taxon>Octopus</taxon>
    </lineage>
</organism>
<feature type="domain" description="Cadherin" evidence="15">
    <location>
        <begin position="462"/>
        <end position="566"/>
    </location>
</feature>
<feature type="domain" description="Cadherin" evidence="15">
    <location>
        <begin position="23"/>
        <end position="131"/>
    </location>
</feature>
<dbReference type="PANTHER" id="PTHR24028:SF146">
    <property type="entry name" value="CADHERIN 96CB, ISOFORM D-RELATED"/>
    <property type="match status" value="1"/>
</dbReference>
<dbReference type="KEGG" id="osn:115219489"/>
<keyword evidence="3 13" id="KW-0812">Transmembrane</keyword>
<sequence>MLLQSCLLLLLVDTYLCIDLIYQVEEGKRPDTFVGDIAVDSHLLDTVPVSDHNQFQFSLLHEIVMGEQQLFRVTPAGKLYTAQELDAEALCKYNTECFTMVEIAVQHKESFVKILDIKVVVEDGNDFQPEFSVDQFNIYFSEREGKGSRISIPNAIDRDVGVLNSKVTYQLKSNIDEPFRLSVLKQGDGTSKLAIILEERLNKEVKDTYLLQVIARDGGSPPKQGILNIKISVTDENDNSPIFSRSIYNVTVNSRHRQSVPIVTLSATDLDSGKNGNISYHFSSKTPDLAKSHFMLDHISGEIFLNKRFTLNEKQTYKLFIEARDGGSPSLSSTAVVLVNVVSEANNAPRIDVKFVSKSSRNKTVISEGVETGSFIAYVKVSDNDVGRNGEVSCRLQHDNLQLKSLSKNKYKVVIKKPVDREKQKQIEFTIVCEDEGSPSLKTKGHFSIQVMDVNDVQPLFSKDTFKFLTYENEKPHFPIGFINVTDPDLGSGSQLNYTLFSNDRGILPFEISDFGFISTAQSLDREKQDIYKFRVFVKDNGIPPLNNTADVIVEVIDENDNPPYFSFPSVNPFSLDVHYHPQSKNDITVLRASDKDIRENAFLRFEILRGNDKQLFSVNPYSGVLSFSRKVYQNDAGSYNLQLAVKDSGTPALSATTTLSLTLTVSNKTSTMLTALQTLSDDKIHINLVIIIVIAAVTLSTAIVVSIAICIIQRNNQKEIQYNEEFEISNKFLSDSEKSKYFHEPSSSHTEAQLALAADLAKSRNSPATIPRRDTPTGFKSTPDHTWRGCNSGKQVQAVAEEEEETYSQKTAVPSKIDDKKDHLTTNHFRNWSTTFSDSDTGCGWKEGDTARLYEELPGIYACPPEQLPNSATKGQSQFINRPKVTGTTRPACQPNVDKKISCNDIIDLKSISAANPNSLTGTNSWNLPFRNSFTSYAKPLPAVPKMPSLPTSTKLSPPAKHLKGGLSNMMLHHETATS</sequence>
<evidence type="ECO:0000256" key="5">
    <source>
        <dbReference type="ARBA" id="ARBA00022737"/>
    </source>
</evidence>
<keyword evidence="7" id="KW-0130">Cell adhesion</keyword>
<evidence type="ECO:0000256" key="9">
    <source>
        <dbReference type="ARBA" id="ARBA00023136"/>
    </source>
</evidence>
<dbReference type="PROSITE" id="PS50268">
    <property type="entry name" value="CADHERIN_2"/>
    <property type="match status" value="6"/>
</dbReference>
<evidence type="ECO:0000256" key="14">
    <source>
        <dbReference type="SAM" id="SignalP"/>
    </source>
</evidence>
<dbReference type="Gene3D" id="2.60.40.60">
    <property type="entry name" value="Cadherins"/>
    <property type="match status" value="6"/>
</dbReference>
<accession>A0A6P7T5G7</accession>
<evidence type="ECO:0000256" key="13">
    <source>
        <dbReference type="SAM" id="Phobius"/>
    </source>
</evidence>
<feature type="domain" description="Cadherin" evidence="15">
    <location>
        <begin position="132"/>
        <end position="243"/>
    </location>
</feature>
<evidence type="ECO:0000256" key="12">
    <source>
        <dbReference type="SAM" id="MobiDB-lite"/>
    </source>
</evidence>
<dbReference type="FunFam" id="2.60.40.60:FF:000158">
    <property type="entry name" value="Dachsous cadherin-related 1"/>
    <property type="match status" value="1"/>
</dbReference>
<feature type="domain" description="Cadherin" evidence="15">
    <location>
        <begin position="358"/>
        <end position="461"/>
    </location>
</feature>
<dbReference type="InterPro" id="IPR002126">
    <property type="entry name" value="Cadherin-like_dom"/>
</dbReference>
<evidence type="ECO:0000256" key="4">
    <source>
        <dbReference type="ARBA" id="ARBA00022729"/>
    </source>
</evidence>
<reference evidence="17" key="1">
    <citation type="submission" date="2025-08" db="UniProtKB">
        <authorList>
            <consortium name="RefSeq"/>
        </authorList>
    </citation>
    <scope>IDENTIFICATION</scope>
</reference>
<dbReference type="Pfam" id="PF00028">
    <property type="entry name" value="Cadherin"/>
    <property type="match status" value="5"/>
</dbReference>
<dbReference type="SMART" id="SM00112">
    <property type="entry name" value="CA"/>
    <property type="match status" value="6"/>
</dbReference>
<evidence type="ECO:0000256" key="7">
    <source>
        <dbReference type="ARBA" id="ARBA00022889"/>
    </source>
</evidence>
<evidence type="ECO:0000313" key="16">
    <source>
        <dbReference type="Proteomes" id="UP000515154"/>
    </source>
</evidence>
<evidence type="ECO:0000256" key="11">
    <source>
        <dbReference type="PROSITE-ProRule" id="PRU00043"/>
    </source>
</evidence>
<dbReference type="FunFam" id="2.60.40.60:FF:000004">
    <property type="entry name" value="Protocadherin 1 gamma 2"/>
    <property type="match status" value="1"/>
</dbReference>
<keyword evidence="16" id="KW-1185">Reference proteome</keyword>
<keyword evidence="8 13" id="KW-1133">Transmembrane helix</keyword>
<dbReference type="InterPro" id="IPR015919">
    <property type="entry name" value="Cadherin-like_sf"/>
</dbReference>
<keyword evidence="6 11" id="KW-0106">Calcium</keyword>
<dbReference type="InterPro" id="IPR050174">
    <property type="entry name" value="Protocadherin/Cadherin-CA"/>
</dbReference>
<evidence type="ECO:0000256" key="1">
    <source>
        <dbReference type="ARBA" id="ARBA00004251"/>
    </source>
</evidence>
<feature type="domain" description="Cadherin" evidence="15">
    <location>
        <begin position="588"/>
        <end position="674"/>
    </location>
</feature>
<dbReference type="PRINTS" id="PR00205">
    <property type="entry name" value="CADHERIN"/>
</dbReference>
<dbReference type="GO" id="GO:0005886">
    <property type="term" value="C:plasma membrane"/>
    <property type="evidence" value="ECO:0007669"/>
    <property type="project" value="UniProtKB-SubCell"/>
</dbReference>
<protein>
    <submittedName>
        <fullName evidence="17">Protocadherin beta-18 isoform X1</fullName>
    </submittedName>
</protein>
<evidence type="ECO:0000313" key="17">
    <source>
        <dbReference type="RefSeq" id="XP_029645522.1"/>
    </source>
</evidence>
<dbReference type="GO" id="GO:0005509">
    <property type="term" value="F:calcium ion binding"/>
    <property type="evidence" value="ECO:0007669"/>
    <property type="project" value="UniProtKB-UniRule"/>
</dbReference>
<feature type="chain" id="PRO_5028040851" evidence="14">
    <location>
        <begin position="18"/>
        <end position="980"/>
    </location>
</feature>
<feature type="region of interest" description="Disordered" evidence="12">
    <location>
        <begin position="766"/>
        <end position="786"/>
    </location>
</feature>
<dbReference type="InterPro" id="IPR020894">
    <property type="entry name" value="Cadherin_CS"/>
</dbReference>
<evidence type="ECO:0000256" key="3">
    <source>
        <dbReference type="ARBA" id="ARBA00022692"/>
    </source>
</evidence>
<name>A0A6P7T5G7_9MOLL</name>
<dbReference type="FunFam" id="2.60.40.60:FF:000104">
    <property type="entry name" value="cadherin-23 isoform X1"/>
    <property type="match status" value="1"/>
</dbReference>
<gene>
    <name evidence="17" type="primary">LOC115219489</name>
</gene>
<dbReference type="FunFam" id="2.60.40.60:FF:000134">
    <property type="entry name" value="protocadherin Fat 4"/>
    <property type="match status" value="1"/>
</dbReference>
<feature type="signal peptide" evidence="14">
    <location>
        <begin position="1"/>
        <end position="17"/>
    </location>
</feature>
<comment type="subcellular location">
    <subcellularLocation>
        <location evidence="1">Cell membrane</location>
        <topology evidence="1">Single-pass type I membrane protein</topology>
    </subcellularLocation>
</comment>
<proteinExistence type="predicted"/>
<dbReference type="CDD" id="cd11304">
    <property type="entry name" value="Cadherin_repeat"/>
    <property type="match status" value="5"/>
</dbReference>
<keyword evidence="9 13" id="KW-0472">Membrane</keyword>
<keyword evidence="10" id="KW-0325">Glycoprotein</keyword>
<dbReference type="SUPFAM" id="SSF49313">
    <property type="entry name" value="Cadherin-like"/>
    <property type="match status" value="5"/>
</dbReference>
<evidence type="ECO:0000256" key="6">
    <source>
        <dbReference type="ARBA" id="ARBA00022837"/>
    </source>
</evidence>
<keyword evidence="5" id="KW-0677">Repeat</keyword>
<dbReference type="PROSITE" id="PS00232">
    <property type="entry name" value="CADHERIN_1"/>
    <property type="match status" value="2"/>
</dbReference>
<dbReference type="PANTHER" id="PTHR24028">
    <property type="entry name" value="CADHERIN-87A"/>
    <property type="match status" value="1"/>
</dbReference>
<dbReference type="FunFam" id="2.60.40.60:FF:000007">
    <property type="entry name" value="Protocadherin alpha 2"/>
    <property type="match status" value="1"/>
</dbReference>
<evidence type="ECO:0000259" key="15">
    <source>
        <dbReference type="PROSITE" id="PS50268"/>
    </source>
</evidence>
<keyword evidence="2" id="KW-1003">Cell membrane</keyword>